<proteinExistence type="predicted"/>
<keyword evidence="3" id="KW-1185">Reference proteome</keyword>
<dbReference type="Proteomes" id="UP000651475">
    <property type="component" value="Unassembled WGS sequence"/>
</dbReference>
<dbReference type="RefSeq" id="WP_186930839.1">
    <property type="nucleotide sequence ID" value="NZ_JACOOJ010000033.1"/>
</dbReference>
<dbReference type="InterPro" id="IPR038729">
    <property type="entry name" value="Rad50/SbcC_AAA"/>
</dbReference>
<feature type="domain" description="Rad50/SbcC-type AAA" evidence="1">
    <location>
        <begin position="87"/>
        <end position="144"/>
    </location>
</feature>
<dbReference type="Pfam" id="PF13476">
    <property type="entry name" value="AAA_23"/>
    <property type="match status" value="1"/>
</dbReference>
<organism evidence="2 3">
    <name type="scientific">Parabacteroides hominis</name>
    <dbReference type="NCBI Taxonomy" id="2763057"/>
    <lineage>
        <taxon>Bacteria</taxon>
        <taxon>Pseudomonadati</taxon>
        <taxon>Bacteroidota</taxon>
        <taxon>Bacteroidia</taxon>
        <taxon>Bacteroidales</taxon>
        <taxon>Tannerellaceae</taxon>
        <taxon>Parabacteroides</taxon>
    </lineage>
</organism>
<evidence type="ECO:0000313" key="2">
    <source>
        <dbReference type="EMBL" id="MBC5634221.1"/>
    </source>
</evidence>
<dbReference type="EMBL" id="JACOOJ010000033">
    <property type="protein sequence ID" value="MBC5634221.1"/>
    <property type="molecule type" value="Genomic_DNA"/>
</dbReference>
<gene>
    <name evidence="2" type="ORF">H8S65_15855</name>
</gene>
<evidence type="ECO:0000313" key="3">
    <source>
        <dbReference type="Proteomes" id="UP000651475"/>
    </source>
</evidence>
<accession>A0ABR7DS54</accession>
<dbReference type="SUPFAM" id="SSF52540">
    <property type="entry name" value="P-loop containing nucleoside triphosphate hydrolases"/>
    <property type="match status" value="1"/>
</dbReference>
<protein>
    <recommendedName>
        <fullName evidence="1">Rad50/SbcC-type AAA domain-containing protein</fullName>
    </recommendedName>
</protein>
<sequence length="276" mass="30596">MEYTHAKDYLIELANDAQTHGWLKDLIIKIINTNGHLSDEDMSTTTTQLKSNSASILSAPSTKNTNSHSDIRFISLIHNAGVCALANDQKIIFSKDITLLYGNNGSGKSSYFRILNEIIGGNQKTELRPNIYASTDNPINIRLTYAEGDSIKELLWDGTTRAVSPLNLSSVFDSNYTMAFLQKRSADTAIVLPYGLHLFTSLTTAMDNIKGRIQTEIDGILSSLPQINTEGLSDDVNTKNISYISEKIYPRTIYTFYRTGSGIKAAKRTIKSIVRN</sequence>
<dbReference type="InterPro" id="IPR027417">
    <property type="entry name" value="P-loop_NTPase"/>
</dbReference>
<dbReference type="Gene3D" id="3.40.50.300">
    <property type="entry name" value="P-loop containing nucleotide triphosphate hydrolases"/>
    <property type="match status" value="1"/>
</dbReference>
<reference evidence="2 3" key="1">
    <citation type="submission" date="2020-08" db="EMBL/GenBank/DDBJ databases">
        <title>Genome public.</title>
        <authorList>
            <person name="Liu C."/>
            <person name="Sun Q."/>
        </authorList>
    </citation>
    <scope>NUCLEOTIDE SEQUENCE [LARGE SCALE GENOMIC DNA]</scope>
    <source>
        <strain evidence="2 3">NSJ-79</strain>
    </source>
</reference>
<evidence type="ECO:0000259" key="1">
    <source>
        <dbReference type="Pfam" id="PF13476"/>
    </source>
</evidence>
<name>A0ABR7DS54_9BACT</name>
<comment type="caution">
    <text evidence="2">The sequence shown here is derived from an EMBL/GenBank/DDBJ whole genome shotgun (WGS) entry which is preliminary data.</text>
</comment>